<dbReference type="Proteomes" id="UP000239001">
    <property type="component" value="Unassembled WGS sequence"/>
</dbReference>
<evidence type="ECO:0000313" key="2">
    <source>
        <dbReference type="Proteomes" id="UP000239001"/>
    </source>
</evidence>
<keyword evidence="2" id="KW-1185">Reference proteome</keyword>
<dbReference type="RefSeq" id="WP_106459418.1">
    <property type="nucleotide sequence ID" value="NZ_PXOH01000056.1"/>
</dbReference>
<comment type="caution">
    <text evidence="1">The sequence shown here is derived from an EMBL/GenBank/DDBJ whole genome shotgun (WGS) entry which is preliminary data.</text>
</comment>
<dbReference type="EMBL" id="PXOH01000056">
    <property type="protein sequence ID" value="PSF30446.1"/>
    <property type="molecule type" value="Genomic_DNA"/>
</dbReference>
<accession>A0A2T1LR14</accession>
<reference evidence="1 2" key="1">
    <citation type="submission" date="2018-03" db="EMBL/GenBank/DDBJ databases">
        <title>The ancient ancestry and fast evolution of plastids.</title>
        <authorList>
            <person name="Moore K.R."/>
            <person name="Magnabosco C."/>
            <person name="Momper L."/>
            <person name="Gold D.A."/>
            <person name="Bosak T."/>
            <person name="Fournier G.P."/>
        </authorList>
    </citation>
    <scope>NUCLEOTIDE SEQUENCE [LARGE SCALE GENOMIC DNA]</scope>
    <source>
        <strain evidence="1 2">CCALA 016</strain>
    </source>
</reference>
<reference evidence="1 2" key="2">
    <citation type="submission" date="2018-03" db="EMBL/GenBank/DDBJ databases">
        <authorList>
            <person name="Keele B.F."/>
        </authorList>
    </citation>
    <scope>NUCLEOTIDE SEQUENCE [LARGE SCALE GENOMIC DNA]</scope>
    <source>
        <strain evidence="1 2">CCALA 016</strain>
    </source>
</reference>
<dbReference type="AlphaFoldDB" id="A0A2T1LR14"/>
<sequence>MATSTSLTQMTLTMALYRCGAATFEHSKAILTSRFALQQQQRAKPLSFPKGVKLAVRCKMKNQIGG</sequence>
<gene>
    <name evidence="1" type="ORF">C7H19_23905</name>
</gene>
<evidence type="ECO:0000313" key="1">
    <source>
        <dbReference type="EMBL" id="PSF30446.1"/>
    </source>
</evidence>
<protein>
    <submittedName>
        <fullName evidence="1">Uncharacterized protein</fullName>
    </submittedName>
</protein>
<name>A0A2T1LR14_9CHRO</name>
<proteinExistence type="predicted"/>
<organism evidence="1 2">
    <name type="scientific">Aphanothece hegewaldii CCALA 016</name>
    <dbReference type="NCBI Taxonomy" id="2107694"/>
    <lineage>
        <taxon>Bacteria</taxon>
        <taxon>Bacillati</taxon>
        <taxon>Cyanobacteriota</taxon>
        <taxon>Cyanophyceae</taxon>
        <taxon>Oscillatoriophycideae</taxon>
        <taxon>Chroococcales</taxon>
        <taxon>Aphanothecaceae</taxon>
        <taxon>Aphanothece</taxon>
    </lineage>
</organism>